<proteinExistence type="predicted"/>
<dbReference type="FunFam" id="3.30.420.10:FF:000045">
    <property type="entry name" value="3'-5' exonuclease DinG"/>
    <property type="match status" value="1"/>
</dbReference>
<dbReference type="CDD" id="cd06127">
    <property type="entry name" value="DEDDh"/>
    <property type="match status" value="1"/>
</dbReference>
<name>A0A0D8HGW7_9ACTN</name>
<dbReference type="GO" id="GO:0003677">
    <property type="term" value="F:DNA binding"/>
    <property type="evidence" value="ECO:0007669"/>
    <property type="project" value="InterPro"/>
</dbReference>
<protein>
    <submittedName>
        <fullName evidence="6">DNA polymerase III PolC-type</fullName>
        <ecNumber evidence="6">2.7.7.7</ecNumber>
    </submittedName>
</protein>
<dbReference type="Gene3D" id="3.40.1440.10">
    <property type="entry name" value="GIY-YIG endonuclease"/>
    <property type="match status" value="1"/>
</dbReference>
<keyword evidence="2" id="KW-0378">Hydrolase</keyword>
<feature type="domain" description="GIY-YIG" evidence="5">
    <location>
        <begin position="216"/>
        <end position="293"/>
    </location>
</feature>
<dbReference type="AlphaFoldDB" id="A0A0D8HGW7"/>
<dbReference type="SUPFAM" id="SSF53098">
    <property type="entry name" value="Ribonuclease H-like"/>
    <property type="match status" value="1"/>
</dbReference>
<dbReference type="Pfam" id="PF00929">
    <property type="entry name" value="RNase_T"/>
    <property type="match status" value="1"/>
</dbReference>
<dbReference type="EMBL" id="JXYS01000061">
    <property type="protein sequence ID" value="KJF17240.1"/>
    <property type="molecule type" value="Genomic_DNA"/>
</dbReference>
<dbReference type="GO" id="GO:0006289">
    <property type="term" value="P:nucleotide-excision repair"/>
    <property type="evidence" value="ECO:0007669"/>
    <property type="project" value="InterPro"/>
</dbReference>
<dbReference type="STRING" id="1280514.AXFE_19530"/>
<gene>
    <name evidence="6" type="primary">polC3</name>
    <name evidence="6" type="ORF">AXFE_19530</name>
</gene>
<keyword evidence="7" id="KW-1185">Reference proteome</keyword>
<dbReference type="NCBIfam" id="TIGR00573">
    <property type="entry name" value="dnaq"/>
    <property type="match status" value="1"/>
</dbReference>
<dbReference type="GO" id="GO:0006260">
    <property type="term" value="P:DNA replication"/>
    <property type="evidence" value="ECO:0007669"/>
    <property type="project" value="InterPro"/>
</dbReference>
<evidence type="ECO:0000256" key="1">
    <source>
        <dbReference type="ARBA" id="ARBA00022722"/>
    </source>
</evidence>
<dbReference type="EC" id="2.7.7.7" evidence="6"/>
<organism evidence="6 7">
    <name type="scientific">Acidithrix ferrooxidans</name>
    <dbReference type="NCBI Taxonomy" id="1280514"/>
    <lineage>
        <taxon>Bacteria</taxon>
        <taxon>Bacillati</taxon>
        <taxon>Actinomycetota</taxon>
        <taxon>Acidimicrobiia</taxon>
        <taxon>Acidimicrobiales</taxon>
        <taxon>Acidimicrobiaceae</taxon>
        <taxon>Acidithrix</taxon>
    </lineage>
</organism>
<dbReference type="PANTHER" id="PTHR30231:SF4">
    <property type="entry name" value="PROTEIN NEN2"/>
    <property type="match status" value="1"/>
</dbReference>
<keyword evidence="6" id="KW-0808">Transferase</keyword>
<evidence type="ECO:0000259" key="5">
    <source>
        <dbReference type="PROSITE" id="PS50164"/>
    </source>
</evidence>
<dbReference type="Proteomes" id="UP000032360">
    <property type="component" value="Unassembled WGS sequence"/>
</dbReference>
<keyword evidence="1" id="KW-0540">Nuclease</keyword>
<dbReference type="InterPro" id="IPR000305">
    <property type="entry name" value="GIY-YIG_endonuc"/>
</dbReference>
<sequence>MQLEFHHQDSYLDKIKFLVVDVETTGTSAIDNEITEIAAVVVQGGRVIDSYETLVAIKGEITPFISEMTGIRPAMLERAPSLEEAITRFYEMTEDTVVVGHNVRFDLSFLGAAVSRYWPSAKIDNATIDTLTLSRRLLRGEVPNFKLSTIAGALKLDHQPAHRAMADVLATVDLLHLLIERSSSYGVVFLEEFEALPNLIGDRHAKKLRICNYIPRKTGVYWIENQLGEVSYVGKSTNLNERFRSYFNSDSRKKVDPMLGSLASVGIATTATELEALLLESKLIAELRPRFNSLGKIEASNLCYIELPINRKSTKGKTNKLPIRRLSSPQWSSDSQAIGPFRSSASAKLANFALQSILEPNLFSRDNTKEDFDIITGITELLTSPKPTAPNGKSNETLRILQYLSHHLHIKMMTLASSCEFERAELLRRGSDYLIKGILRQWITCYLQEIEILELYASSQDVRLLLSFGQIDISVKEIKKISTLAGSSQIKITSGTPLPNRGDHPPKLARPNGTPDPETFDELWLLWKYITRVNDWEVLTTSTPLALPTFLSHRSFSPTSNKRYDNANPRYPLLNGASNLKMILR</sequence>
<dbReference type="SUPFAM" id="SSF82771">
    <property type="entry name" value="GIY-YIG endonuclease"/>
    <property type="match status" value="1"/>
</dbReference>
<dbReference type="SMART" id="SM00479">
    <property type="entry name" value="EXOIII"/>
    <property type="match status" value="1"/>
</dbReference>
<feature type="region of interest" description="Disordered" evidence="4">
    <location>
        <begin position="492"/>
        <end position="515"/>
    </location>
</feature>
<dbReference type="InterPro" id="IPR047296">
    <property type="entry name" value="GIY-YIG_UvrC_Cho"/>
</dbReference>
<dbReference type="Gene3D" id="3.30.420.10">
    <property type="entry name" value="Ribonuclease H-like superfamily/Ribonuclease H"/>
    <property type="match status" value="1"/>
</dbReference>
<dbReference type="SMART" id="SM00465">
    <property type="entry name" value="GIYc"/>
    <property type="match status" value="1"/>
</dbReference>
<dbReference type="InterPro" id="IPR035901">
    <property type="entry name" value="GIY-YIG_endonuc_sf"/>
</dbReference>
<accession>A0A0D8HGW7</accession>
<reference evidence="6 7" key="1">
    <citation type="submission" date="2015-01" db="EMBL/GenBank/DDBJ databases">
        <title>Draft genome of the acidophilic iron oxidizer Acidithrix ferrooxidans strain Py-F3.</title>
        <authorList>
            <person name="Poehlein A."/>
            <person name="Eisen S."/>
            <person name="Schloemann M."/>
            <person name="Johnson B.D."/>
            <person name="Daniel R."/>
            <person name="Muehling M."/>
        </authorList>
    </citation>
    <scope>NUCLEOTIDE SEQUENCE [LARGE SCALE GENOMIC DNA]</scope>
    <source>
        <strain evidence="6 7">Py-F3</strain>
    </source>
</reference>
<dbReference type="CDD" id="cd10434">
    <property type="entry name" value="GIY-YIG_UvrC_Cho"/>
    <property type="match status" value="1"/>
</dbReference>
<dbReference type="Pfam" id="PF01541">
    <property type="entry name" value="GIY-YIG"/>
    <property type="match status" value="1"/>
</dbReference>
<comment type="caution">
    <text evidence="6">The sequence shown here is derived from an EMBL/GenBank/DDBJ whole genome shotgun (WGS) entry which is preliminary data.</text>
</comment>
<dbReference type="GO" id="GO:0008408">
    <property type="term" value="F:3'-5' exonuclease activity"/>
    <property type="evidence" value="ECO:0007669"/>
    <property type="project" value="TreeGrafter"/>
</dbReference>
<dbReference type="InterPro" id="IPR006054">
    <property type="entry name" value="DnaQ"/>
</dbReference>
<keyword evidence="3" id="KW-0269">Exonuclease</keyword>
<dbReference type="InterPro" id="IPR013520">
    <property type="entry name" value="Ribonucl_H"/>
</dbReference>
<dbReference type="InterPro" id="IPR012337">
    <property type="entry name" value="RNaseH-like_sf"/>
</dbReference>
<evidence type="ECO:0000313" key="7">
    <source>
        <dbReference type="Proteomes" id="UP000032360"/>
    </source>
</evidence>
<dbReference type="InterPro" id="IPR036397">
    <property type="entry name" value="RNaseH_sf"/>
</dbReference>
<evidence type="ECO:0000313" key="6">
    <source>
        <dbReference type="EMBL" id="KJF17240.1"/>
    </source>
</evidence>
<dbReference type="PROSITE" id="PS50164">
    <property type="entry name" value="GIY_YIG"/>
    <property type="match status" value="1"/>
</dbReference>
<evidence type="ECO:0000256" key="2">
    <source>
        <dbReference type="ARBA" id="ARBA00022801"/>
    </source>
</evidence>
<evidence type="ECO:0000256" key="4">
    <source>
        <dbReference type="SAM" id="MobiDB-lite"/>
    </source>
</evidence>
<dbReference type="GO" id="GO:0003887">
    <property type="term" value="F:DNA-directed DNA polymerase activity"/>
    <property type="evidence" value="ECO:0007669"/>
    <property type="project" value="UniProtKB-EC"/>
</dbReference>
<dbReference type="PANTHER" id="PTHR30231">
    <property type="entry name" value="DNA POLYMERASE III SUBUNIT EPSILON"/>
    <property type="match status" value="1"/>
</dbReference>
<keyword evidence="6" id="KW-0548">Nucleotidyltransferase</keyword>
<evidence type="ECO:0000256" key="3">
    <source>
        <dbReference type="ARBA" id="ARBA00022839"/>
    </source>
</evidence>